<evidence type="ECO:0000313" key="2">
    <source>
        <dbReference type="EMBL" id="GIJ57551.1"/>
    </source>
</evidence>
<sequence>MPAMRAANAVAAVREVKSRSSRALASWRWNGIAEPQPKLLPDALVGPLQRVVAGPVLEVEAAGCGSAGELGGEPVPADAQQRVPGRGHVGEERDPADAVVGAVRGQRGGWDGGPADAVVTVAARDVPAPHLPPRSGLVPIGDRRLGADEVVQDDVGHVEPQVSSPVEEHLDQSPQQNLLRDKPSGPAVGKRGDVDEPRDALVPKLQVRLPACVGQDPVGETVLDEDLPGRVVEHADPLAAFDVGAAARLQHHTVHIGPLQQAGQGQSGRSGPDDDHSGIAVSGMRHNTHLGEGPRFRRRLSSSPCPTTPGSVRTMAAPAWCSTATPAWPTSHGPNS</sequence>
<evidence type="ECO:0000256" key="1">
    <source>
        <dbReference type="SAM" id="MobiDB-lite"/>
    </source>
</evidence>
<comment type="caution">
    <text evidence="2">The sequence shown here is derived from an EMBL/GenBank/DDBJ whole genome shotgun (WGS) entry which is preliminary data.</text>
</comment>
<name>A0A8J4E171_9ACTN</name>
<dbReference type="EMBL" id="BOPG01000032">
    <property type="protein sequence ID" value="GIJ57551.1"/>
    <property type="molecule type" value="Genomic_DNA"/>
</dbReference>
<reference evidence="2" key="1">
    <citation type="submission" date="2021-01" db="EMBL/GenBank/DDBJ databases">
        <title>Whole genome shotgun sequence of Virgisporangium aurantiacum NBRC 16421.</title>
        <authorList>
            <person name="Komaki H."/>
            <person name="Tamura T."/>
        </authorList>
    </citation>
    <scope>NUCLEOTIDE SEQUENCE</scope>
    <source>
        <strain evidence="2">NBRC 16421</strain>
    </source>
</reference>
<dbReference type="AlphaFoldDB" id="A0A8J4E171"/>
<evidence type="ECO:0000313" key="3">
    <source>
        <dbReference type="Proteomes" id="UP000612585"/>
    </source>
</evidence>
<accession>A0A8J4E171</accession>
<feature type="region of interest" description="Disordered" evidence="1">
    <location>
        <begin position="259"/>
        <end position="313"/>
    </location>
</feature>
<dbReference type="Proteomes" id="UP000612585">
    <property type="component" value="Unassembled WGS sequence"/>
</dbReference>
<feature type="compositionally biased region" description="Low complexity" evidence="1">
    <location>
        <begin position="260"/>
        <end position="270"/>
    </location>
</feature>
<gene>
    <name evidence="2" type="ORF">Vau01_050670</name>
</gene>
<feature type="region of interest" description="Disordered" evidence="1">
    <location>
        <begin position="159"/>
        <end position="197"/>
    </location>
</feature>
<protein>
    <submittedName>
        <fullName evidence="2">Uncharacterized protein</fullName>
    </submittedName>
</protein>
<feature type="compositionally biased region" description="Polar residues" evidence="1">
    <location>
        <begin position="301"/>
        <end position="311"/>
    </location>
</feature>
<keyword evidence="3" id="KW-1185">Reference proteome</keyword>
<proteinExistence type="predicted"/>
<organism evidence="2 3">
    <name type="scientific">Virgisporangium aurantiacum</name>
    <dbReference type="NCBI Taxonomy" id="175570"/>
    <lineage>
        <taxon>Bacteria</taxon>
        <taxon>Bacillati</taxon>
        <taxon>Actinomycetota</taxon>
        <taxon>Actinomycetes</taxon>
        <taxon>Micromonosporales</taxon>
        <taxon>Micromonosporaceae</taxon>
        <taxon>Virgisporangium</taxon>
    </lineage>
</organism>